<keyword evidence="3" id="KW-1185">Reference proteome</keyword>
<comment type="subcellular location">
    <subcellularLocation>
        <location evidence="1">Cytoplasm</location>
        <location evidence="1">Cytoskeleton</location>
    </subcellularLocation>
</comment>
<evidence type="ECO:0000313" key="3">
    <source>
        <dbReference type="Proteomes" id="UP001362899"/>
    </source>
</evidence>
<sequence length="101" mass="10808">MSGVVVRSADMAEVKQAAAINLCTAAAEKFTTESDMAGFIKAGMEDFDGPAWHCIVGNSFGSSVSHAKQNFLYLSLIVPRLRTATGSTRPETCYVLLFKTA</sequence>
<dbReference type="PANTHER" id="PTHR11886:SF35">
    <property type="entry name" value="DYNEIN LIGHT CHAIN"/>
    <property type="match status" value="1"/>
</dbReference>
<evidence type="ECO:0000256" key="1">
    <source>
        <dbReference type="RuleBase" id="RU365010"/>
    </source>
</evidence>
<keyword evidence="1" id="KW-0505">Motor protein</keyword>
<proteinExistence type="inferred from homology"/>
<keyword evidence="1" id="KW-0813">Transport</keyword>
<gene>
    <name evidence="2" type="ORF">DASB73_034840</name>
</gene>
<keyword evidence="1" id="KW-0243">Dynein</keyword>
<dbReference type="GO" id="GO:0005868">
    <property type="term" value="C:cytoplasmic dynein complex"/>
    <property type="evidence" value="ECO:0007669"/>
    <property type="project" value="TreeGrafter"/>
</dbReference>
<comment type="subunit">
    <text evidence="1">Cytoplasmic dynein consists of two catalytic heavy chains (HCs) and a number of non-catalytic subunits which present intermediate chains (ICs), light intermediate chains (LICs) and light chains (LCs).</text>
</comment>
<dbReference type="GO" id="GO:0005874">
    <property type="term" value="C:microtubule"/>
    <property type="evidence" value="ECO:0007669"/>
    <property type="project" value="UniProtKB-KW"/>
</dbReference>
<dbReference type="InterPro" id="IPR001372">
    <property type="entry name" value="Dynein_light_chain_typ-1/2"/>
</dbReference>
<reference evidence="2 3" key="1">
    <citation type="journal article" date="2023" name="Elife">
        <title>Identification of key yeast species and microbe-microbe interactions impacting larval growth of Drosophila in the wild.</title>
        <authorList>
            <person name="Mure A."/>
            <person name="Sugiura Y."/>
            <person name="Maeda R."/>
            <person name="Honda K."/>
            <person name="Sakurai N."/>
            <person name="Takahashi Y."/>
            <person name="Watada M."/>
            <person name="Katoh T."/>
            <person name="Gotoh A."/>
            <person name="Gotoh Y."/>
            <person name="Taniguchi I."/>
            <person name="Nakamura K."/>
            <person name="Hayashi T."/>
            <person name="Katayama T."/>
            <person name="Uemura T."/>
            <person name="Hattori Y."/>
        </authorList>
    </citation>
    <scope>NUCLEOTIDE SEQUENCE [LARGE SCALE GENOMIC DNA]</scope>
    <source>
        <strain evidence="2 3">SB-73</strain>
    </source>
</reference>
<dbReference type="GO" id="GO:0007017">
    <property type="term" value="P:microtubule-based process"/>
    <property type="evidence" value="ECO:0007669"/>
    <property type="project" value="InterPro"/>
</dbReference>
<accession>A0AAV5RN26</accession>
<dbReference type="Pfam" id="PF01221">
    <property type="entry name" value="Dynein_light"/>
    <property type="match status" value="1"/>
</dbReference>
<dbReference type="EMBL" id="BTGC01000008">
    <property type="protein sequence ID" value="GMM52521.1"/>
    <property type="molecule type" value="Genomic_DNA"/>
</dbReference>
<dbReference type="GO" id="GO:0045505">
    <property type="term" value="F:dynein intermediate chain binding"/>
    <property type="evidence" value="ECO:0007669"/>
    <property type="project" value="TreeGrafter"/>
</dbReference>
<dbReference type="AlphaFoldDB" id="A0AAV5RN26"/>
<evidence type="ECO:0000313" key="2">
    <source>
        <dbReference type="EMBL" id="GMM52521.1"/>
    </source>
</evidence>
<keyword evidence="1" id="KW-0963">Cytoplasm</keyword>
<dbReference type="PANTHER" id="PTHR11886">
    <property type="entry name" value="DYNEIN LIGHT CHAIN"/>
    <property type="match status" value="1"/>
</dbReference>
<dbReference type="InterPro" id="IPR037177">
    <property type="entry name" value="DLC_sf"/>
</dbReference>
<protein>
    <recommendedName>
        <fullName evidence="1">Dynein light chain</fullName>
    </recommendedName>
</protein>
<dbReference type="SMART" id="SM01375">
    <property type="entry name" value="Dynein_light"/>
    <property type="match status" value="1"/>
</dbReference>
<dbReference type="SUPFAM" id="SSF54648">
    <property type="entry name" value="DLC"/>
    <property type="match status" value="1"/>
</dbReference>
<comment type="function">
    <text evidence="1">Acts as one of several non-catalytic accessory components of the cytoplasmic dynein complex that are thought to be involved in linking dynein to cargos and to adapter proteins that regulate dynein function. Cytoplasmic dynein acts as a motor for the intracellular retrograde motility of vesicles and organelles along microtubules. May play a role in changing or maintaining the spatial distribution of cytoskeletal structures.</text>
</comment>
<keyword evidence="1" id="KW-0493">Microtubule</keyword>
<organism evidence="2 3">
    <name type="scientific">Starmerella bacillaris</name>
    <name type="common">Yeast</name>
    <name type="synonym">Candida zemplinina</name>
    <dbReference type="NCBI Taxonomy" id="1247836"/>
    <lineage>
        <taxon>Eukaryota</taxon>
        <taxon>Fungi</taxon>
        <taxon>Dikarya</taxon>
        <taxon>Ascomycota</taxon>
        <taxon>Saccharomycotina</taxon>
        <taxon>Dipodascomycetes</taxon>
        <taxon>Dipodascales</taxon>
        <taxon>Trichomonascaceae</taxon>
        <taxon>Starmerella</taxon>
    </lineage>
</organism>
<comment type="similarity">
    <text evidence="1">Belongs to the dynein light chain family.</text>
</comment>
<dbReference type="Proteomes" id="UP001362899">
    <property type="component" value="Unassembled WGS sequence"/>
</dbReference>
<keyword evidence="1" id="KW-0206">Cytoskeleton</keyword>
<comment type="caution">
    <text evidence="2">The sequence shown here is derived from an EMBL/GenBank/DDBJ whole genome shotgun (WGS) entry which is preliminary data.</text>
</comment>
<dbReference type="Gene3D" id="3.30.740.10">
    <property type="entry name" value="Protein Inhibitor Of Neuronal Nitric Oxide Synthase"/>
    <property type="match status" value="1"/>
</dbReference>
<name>A0AAV5RN26_STABA</name>